<accession>A0ABY4YCM5</accession>
<gene>
    <name evidence="2" type="ORF">J2N86_14235</name>
</gene>
<dbReference type="EMBL" id="CP071528">
    <property type="protein sequence ID" value="USQ15402.1"/>
    <property type="molecule type" value="Genomic_DNA"/>
</dbReference>
<dbReference type="Proteomes" id="UP001057474">
    <property type="component" value="Plasmid pLlyPCM2298_1"/>
</dbReference>
<keyword evidence="2" id="KW-0614">Plasmid</keyword>
<reference evidence="2" key="1">
    <citation type="submission" date="2021-03" db="EMBL/GenBank/DDBJ databases">
        <title>Legionella lytica PCM 2298.</title>
        <authorList>
            <person name="Koper P."/>
        </authorList>
    </citation>
    <scope>NUCLEOTIDE SEQUENCE</scope>
    <source>
        <strain evidence="2">PCM 2298</strain>
        <plasmid evidence="2">pLlyPCM2298_1</plasmid>
    </source>
</reference>
<protein>
    <submittedName>
        <fullName evidence="2">Uncharacterized protein</fullName>
    </submittedName>
</protein>
<geneLocation type="plasmid" evidence="2 3">
    <name>pLlyPCM2298_1</name>
</geneLocation>
<dbReference type="RefSeq" id="WP_252582641.1">
    <property type="nucleotide sequence ID" value="NZ_CP071528.1"/>
</dbReference>
<proteinExistence type="predicted"/>
<name>A0ABY4YCM5_9GAMM</name>
<evidence type="ECO:0000313" key="2">
    <source>
        <dbReference type="EMBL" id="USQ15402.1"/>
    </source>
</evidence>
<keyword evidence="3" id="KW-1185">Reference proteome</keyword>
<sequence>MKELAFLIIALMMESTTFALPIHKKYQIHQAFASEEHPVELNDFPGEWVGSCTRDNEGETSKKIQLTITQNPKQIILMFNHHKKEIIVLNLNQLSSQPSNTFNKRETTIQRVLVLDSNAIQFNYESIAQQGTSEENSSLIRTSFHGILAKEENTLTLPEPPNSSHGPCVLKKVN</sequence>
<evidence type="ECO:0000313" key="3">
    <source>
        <dbReference type="Proteomes" id="UP001057474"/>
    </source>
</evidence>
<organism evidence="2 3">
    <name type="scientific">Legionella lytica</name>
    <dbReference type="NCBI Taxonomy" id="96232"/>
    <lineage>
        <taxon>Bacteria</taxon>
        <taxon>Pseudomonadati</taxon>
        <taxon>Pseudomonadota</taxon>
        <taxon>Gammaproteobacteria</taxon>
        <taxon>Legionellales</taxon>
        <taxon>Legionellaceae</taxon>
        <taxon>Legionella</taxon>
    </lineage>
</organism>
<feature type="region of interest" description="Disordered" evidence="1">
    <location>
        <begin position="155"/>
        <end position="174"/>
    </location>
</feature>
<evidence type="ECO:0000256" key="1">
    <source>
        <dbReference type="SAM" id="MobiDB-lite"/>
    </source>
</evidence>